<keyword evidence="7 12" id="KW-0375">Hydrogen ion transport</keyword>
<evidence type="ECO:0000256" key="10">
    <source>
        <dbReference type="ARBA" id="ARBA00023128"/>
    </source>
</evidence>
<feature type="transmembrane region" description="Helical" evidence="13">
    <location>
        <begin position="6"/>
        <end position="29"/>
    </location>
</feature>
<keyword evidence="6 12" id="KW-0812">Transmembrane</keyword>
<evidence type="ECO:0000256" key="8">
    <source>
        <dbReference type="ARBA" id="ARBA00022989"/>
    </source>
</evidence>
<evidence type="ECO:0000256" key="6">
    <source>
        <dbReference type="ARBA" id="ARBA00022692"/>
    </source>
</evidence>
<reference evidence="14" key="2">
    <citation type="journal article" date="2013" name="Mol. Phylogenet. Evol.">
        <title>Mitogenome sequences stabilize the phylogenetics of weevils (Curculionoidea) and establish the monophyly of larval ectophagy.</title>
        <authorList>
            <person name="Haran J."/>
            <person name="Timmermans M.J."/>
            <person name="Vogler A.P."/>
        </authorList>
    </citation>
    <scope>NUCLEOTIDE SEQUENCE</scope>
</reference>
<proteinExistence type="inferred from homology"/>
<keyword evidence="11 13" id="KW-0472">Membrane</keyword>
<comment type="subunit">
    <text evidence="3">F-type ATPases have 2 components, CF(1) - the catalytic core - and CF(0) - the membrane proton channel.</text>
</comment>
<keyword evidence="5 12" id="KW-0138">CF(0)</keyword>
<keyword evidence="4 12" id="KW-0813">Transport</keyword>
<dbReference type="GO" id="GO:0015078">
    <property type="term" value="F:proton transmembrane transporter activity"/>
    <property type="evidence" value="ECO:0007669"/>
    <property type="project" value="InterPro"/>
</dbReference>
<dbReference type="EMBL" id="JN163946">
    <property type="protein sequence ID" value="AEP27465.1"/>
    <property type="molecule type" value="Genomic_DNA"/>
</dbReference>
<reference evidence="14" key="1">
    <citation type="submission" date="2011-06" db="EMBL/GenBank/DDBJ databases">
        <authorList>
            <person name="Haran J.M."/>
            <person name="Timmermans M.J.T.N."/>
            <person name="Vogler A.P."/>
        </authorList>
    </citation>
    <scope>NUCLEOTIDE SEQUENCE</scope>
</reference>
<dbReference type="AlphaFoldDB" id="J9PHM6"/>
<comment type="subcellular location">
    <subcellularLocation>
        <location evidence="1 12">Mitochondrion membrane</location>
        <topology evidence="1 12">Single-pass membrane protein</topology>
    </subcellularLocation>
</comment>
<keyword evidence="8 13" id="KW-1133">Transmembrane helix</keyword>
<dbReference type="GO" id="GO:0015986">
    <property type="term" value="P:proton motive force-driven ATP synthesis"/>
    <property type="evidence" value="ECO:0007669"/>
    <property type="project" value="InterPro"/>
</dbReference>
<dbReference type="GO" id="GO:0045259">
    <property type="term" value="C:proton-transporting ATP synthase complex"/>
    <property type="evidence" value="ECO:0007669"/>
    <property type="project" value="UniProtKB-KW"/>
</dbReference>
<evidence type="ECO:0000256" key="2">
    <source>
        <dbReference type="ARBA" id="ARBA00008892"/>
    </source>
</evidence>
<evidence type="ECO:0000256" key="11">
    <source>
        <dbReference type="ARBA" id="ARBA00023136"/>
    </source>
</evidence>
<evidence type="ECO:0000256" key="4">
    <source>
        <dbReference type="ARBA" id="ARBA00022448"/>
    </source>
</evidence>
<dbReference type="Pfam" id="PF00895">
    <property type="entry name" value="ATP-synt_8"/>
    <property type="match status" value="1"/>
</dbReference>
<evidence type="ECO:0000313" key="14">
    <source>
        <dbReference type="EMBL" id="AEP27465.1"/>
    </source>
</evidence>
<dbReference type="GO" id="GO:0031966">
    <property type="term" value="C:mitochondrial membrane"/>
    <property type="evidence" value="ECO:0007669"/>
    <property type="project" value="UniProtKB-SubCell"/>
</dbReference>
<evidence type="ECO:0000256" key="1">
    <source>
        <dbReference type="ARBA" id="ARBA00004304"/>
    </source>
</evidence>
<comment type="similarity">
    <text evidence="2 12">Belongs to the ATPase protein 8 family.</text>
</comment>
<name>J9PHM6_9CUCU</name>
<evidence type="ECO:0000256" key="13">
    <source>
        <dbReference type="SAM" id="Phobius"/>
    </source>
</evidence>
<evidence type="ECO:0000256" key="9">
    <source>
        <dbReference type="ARBA" id="ARBA00023065"/>
    </source>
</evidence>
<geneLocation type="mitochondrion" evidence="14"/>
<dbReference type="InterPro" id="IPR001421">
    <property type="entry name" value="ATP8_metazoa"/>
</dbReference>
<evidence type="ECO:0000256" key="12">
    <source>
        <dbReference type="RuleBase" id="RU003661"/>
    </source>
</evidence>
<sequence>MPQMSPLNWLLLFMMFTIIYLLFNIINYFSNLKLPSPKETYKTSIKFNWKW</sequence>
<keyword evidence="9 12" id="KW-0406">Ion transport</keyword>
<accession>J9PHM6</accession>
<evidence type="ECO:0000256" key="5">
    <source>
        <dbReference type="ARBA" id="ARBA00022547"/>
    </source>
</evidence>
<keyword evidence="10 12" id="KW-0496">Mitochondrion</keyword>
<protein>
    <recommendedName>
        <fullName evidence="12">ATP synthase complex subunit 8</fullName>
    </recommendedName>
</protein>
<evidence type="ECO:0000256" key="3">
    <source>
        <dbReference type="ARBA" id="ARBA00011291"/>
    </source>
</evidence>
<gene>
    <name evidence="14" type="primary">ATP8</name>
</gene>
<organism evidence="14">
    <name type="scientific">Nanophyes marmoratus</name>
    <dbReference type="NCBI Taxonomy" id="202047"/>
    <lineage>
        <taxon>Eukaryota</taxon>
        <taxon>Metazoa</taxon>
        <taxon>Ecdysozoa</taxon>
        <taxon>Arthropoda</taxon>
        <taxon>Hexapoda</taxon>
        <taxon>Insecta</taxon>
        <taxon>Pterygota</taxon>
        <taxon>Neoptera</taxon>
        <taxon>Endopterygota</taxon>
        <taxon>Coleoptera</taxon>
        <taxon>Polyphaga</taxon>
        <taxon>Cucujiformia</taxon>
        <taxon>Brentidae</taxon>
        <taxon>Nanophyinae</taxon>
        <taxon>Nanophyes</taxon>
    </lineage>
</organism>
<evidence type="ECO:0000256" key="7">
    <source>
        <dbReference type="ARBA" id="ARBA00022781"/>
    </source>
</evidence>